<accession>A0A327JXR0</accession>
<protein>
    <submittedName>
        <fullName evidence="2">Nuclease PIN</fullName>
    </submittedName>
</protein>
<dbReference type="AlphaFoldDB" id="A0A327JXR0"/>
<sequence>MLGWFQALMPKEERFFDLFARHAETVVAGAEALRGVLRGGPEISHYCRLVVEREAAADEITRSVLLAVRRSFITPFDRGDIQGLISSMDDSIDQMHKTAKVITLFEVTRFEPAMGEMGDIILRSAELVREVVPLLRTIGKNVAAINTLTEEITRIEERADQLHDKGRKELFLTHRNGDAMEFIVGAEIYEHLEKVVDRFEDVANKISDIVVEQV</sequence>
<comment type="caution">
    <text evidence="2">The sequence shown here is derived from an EMBL/GenBank/DDBJ whole genome shotgun (WGS) entry which is preliminary data.</text>
</comment>
<dbReference type="PANTHER" id="PTHR37298:SF1">
    <property type="entry name" value="UPF0111 PROTEIN YKAA"/>
    <property type="match status" value="1"/>
</dbReference>
<dbReference type="InterPro" id="IPR038078">
    <property type="entry name" value="PhoU-like_sf"/>
</dbReference>
<comment type="similarity">
    <text evidence="1">Belongs to the UPF0111 family.</text>
</comment>
<evidence type="ECO:0000313" key="3">
    <source>
        <dbReference type="Proteomes" id="UP000248863"/>
    </source>
</evidence>
<dbReference type="Pfam" id="PF01865">
    <property type="entry name" value="PhoU_div"/>
    <property type="match status" value="1"/>
</dbReference>
<evidence type="ECO:0000313" key="2">
    <source>
        <dbReference type="EMBL" id="RAI30365.1"/>
    </source>
</evidence>
<evidence type="ECO:0000256" key="1">
    <source>
        <dbReference type="ARBA" id="ARBA00008591"/>
    </source>
</evidence>
<reference evidence="2 3" key="1">
    <citation type="submission" date="2017-07" db="EMBL/GenBank/DDBJ databases">
        <title>Draft Genome Sequences of Select Purple Nonsulfur Bacteria.</title>
        <authorList>
            <person name="Lasarre B."/>
            <person name="Mckinlay J.B."/>
        </authorList>
    </citation>
    <scope>NUCLEOTIDE SEQUENCE [LARGE SCALE GENOMIC DNA]</scope>
    <source>
        <strain evidence="2 3">DSM 11907</strain>
    </source>
</reference>
<name>A0A327JXR0_9BRAD</name>
<gene>
    <name evidence="2" type="ORF">CH338_27835</name>
</gene>
<dbReference type="Proteomes" id="UP000248863">
    <property type="component" value="Unassembled WGS sequence"/>
</dbReference>
<dbReference type="PANTHER" id="PTHR37298">
    <property type="entry name" value="UPF0111 PROTEIN YKAA"/>
    <property type="match status" value="1"/>
</dbReference>
<dbReference type="Gene3D" id="1.20.58.220">
    <property type="entry name" value="Phosphate transport system protein phou homolog 2, domain 2"/>
    <property type="match status" value="1"/>
</dbReference>
<keyword evidence="3" id="KW-1185">Reference proteome</keyword>
<dbReference type="InterPro" id="IPR018445">
    <property type="entry name" value="Put_Phosphate_transp_reg"/>
</dbReference>
<dbReference type="InterPro" id="IPR052912">
    <property type="entry name" value="UPF0111_domain"/>
</dbReference>
<dbReference type="OrthoDB" id="9797568at2"/>
<dbReference type="RefSeq" id="WP_111360286.1">
    <property type="nucleotide sequence ID" value="NZ_NPEU01000624.1"/>
</dbReference>
<dbReference type="EMBL" id="NPEU01000624">
    <property type="protein sequence ID" value="RAI30365.1"/>
    <property type="molecule type" value="Genomic_DNA"/>
</dbReference>
<organism evidence="2 3">
    <name type="scientific">Rhodoplanes elegans</name>
    <dbReference type="NCBI Taxonomy" id="29408"/>
    <lineage>
        <taxon>Bacteria</taxon>
        <taxon>Pseudomonadati</taxon>
        <taxon>Pseudomonadota</taxon>
        <taxon>Alphaproteobacteria</taxon>
        <taxon>Hyphomicrobiales</taxon>
        <taxon>Nitrobacteraceae</taxon>
        <taxon>Rhodoplanes</taxon>
    </lineage>
</organism>
<proteinExistence type="inferred from homology"/>